<feature type="compositionally biased region" description="Polar residues" evidence="1">
    <location>
        <begin position="1"/>
        <end position="19"/>
    </location>
</feature>
<name>A0A8J8TCN4_9EURY</name>
<dbReference type="OrthoDB" id="336604at2157"/>
<reference evidence="2" key="1">
    <citation type="submission" date="2019-02" db="EMBL/GenBank/DDBJ databases">
        <title>Halonotius sp. a new haloarchaeum isolated from saline soil.</title>
        <authorList>
            <person name="Duran-Viseras A."/>
            <person name="Sanchez-Porro C."/>
            <person name="Ventosa A."/>
        </authorList>
    </citation>
    <scope>NUCLEOTIDE SEQUENCE</scope>
    <source>
        <strain evidence="2">F15B</strain>
    </source>
</reference>
<feature type="region of interest" description="Disordered" evidence="1">
    <location>
        <begin position="1"/>
        <end position="41"/>
    </location>
</feature>
<organism evidence="2 3">
    <name type="scientific">Halonotius terrestris</name>
    <dbReference type="NCBI Taxonomy" id="2487750"/>
    <lineage>
        <taxon>Archaea</taxon>
        <taxon>Methanobacteriati</taxon>
        <taxon>Methanobacteriota</taxon>
        <taxon>Stenosarchaea group</taxon>
        <taxon>Halobacteria</taxon>
        <taxon>Halobacteriales</taxon>
        <taxon>Haloferacaceae</taxon>
        <taxon>Halonotius</taxon>
    </lineage>
</organism>
<comment type="caution">
    <text evidence="2">The sequence shown here is derived from an EMBL/GenBank/DDBJ whole genome shotgun (WGS) entry which is preliminary data.</text>
</comment>
<protein>
    <submittedName>
        <fullName evidence="2">Uncharacterized protein</fullName>
    </submittedName>
</protein>
<accession>A0A8J8TCN4</accession>
<dbReference type="RefSeq" id="WP_142978417.1">
    <property type="nucleotide sequence ID" value="NZ_RKLU01000001.1"/>
</dbReference>
<dbReference type="AlphaFoldDB" id="A0A8J8TCN4"/>
<keyword evidence="3" id="KW-1185">Reference proteome</keyword>
<dbReference type="EMBL" id="RKLU01000001">
    <property type="protein sequence ID" value="TQQ83500.1"/>
    <property type="molecule type" value="Genomic_DNA"/>
</dbReference>
<gene>
    <name evidence="2" type="ORF">EGH24_01540</name>
</gene>
<dbReference type="Proteomes" id="UP000705823">
    <property type="component" value="Unassembled WGS sequence"/>
</dbReference>
<sequence length="155" mass="16942">MSTNVPEQTVRNGSVHQSSPPEPSVPTAPAFDIPESPPAAETTIYRDPKTVIRIRPTASASDELCLTMYHHMTAETKQLTPAQTSNWREESVDASPNTINALPDALSDRYVAAVEELIDSFGLSIMRPSTGYGVCHRRHDTVGKHGIVSFRTRLG</sequence>
<evidence type="ECO:0000256" key="1">
    <source>
        <dbReference type="SAM" id="MobiDB-lite"/>
    </source>
</evidence>
<evidence type="ECO:0000313" key="3">
    <source>
        <dbReference type="Proteomes" id="UP000705823"/>
    </source>
</evidence>
<evidence type="ECO:0000313" key="2">
    <source>
        <dbReference type="EMBL" id="TQQ83500.1"/>
    </source>
</evidence>
<proteinExistence type="predicted"/>